<feature type="compositionally biased region" description="Polar residues" evidence="1">
    <location>
        <begin position="1"/>
        <end position="13"/>
    </location>
</feature>
<feature type="compositionally biased region" description="Low complexity" evidence="1">
    <location>
        <begin position="220"/>
        <end position="238"/>
    </location>
</feature>
<evidence type="ECO:0000313" key="3">
    <source>
        <dbReference type="EMBL" id="CAA9572541.1"/>
    </source>
</evidence>
<feature type="domain" description="Peptidase M28" evidence="2">
    <location>
        <begin position="537"/>
        <end position="731"/>
    </location>
</feature>
<dbReference type="PANTHER" id="PTHR12147:SF26">
    <property type="entry name" value="PEPTIDASE M28 DOMAIN-CONTAINING PROTEIN"/>
    <property type="match status" value="1"/>
</dbReference>
<dbReference type="SUPFAM" id="SSF53187">
    <property type="entry name" value="Zn-dependent exopeptidases"/>
    <property type="match status" value="1"/>
</dbReference>
<proteinExistence type="predicted"/>
<organism evidence="3">
    <name type="scientific">uncultured Thermomicrobiales bacterium</name>
    <dbReference type="NCBI Taxonomy" id="1645740"/>
    <lineage>
        <taxon>Bacteria</taxon>
        <taxon>Pseudomonadati</taxon>
        <taxon>Thermomicrobiota</taxon>
        <taxon>Thermomicrobia</taxon>
        <taxon>Thermomicrobiales</taxon>
        <taxon>environmental samples</taxon>
    </lineage>
</organism>
<dbReference type="Pfam" id="PF04389">
    <property type="entry name" value="Peptidase_M28"/>
    <property type="match status" value="1"/>
</dbReference>
<evidence type="ECO:0000259" key="2">
    <source>
        <dbReference type="Pfam" id="PF04389"/>
    </source>
</evidence>
<dbReference type="Gene3D" id="3.40.630.10">
    <property type="entry name" value="Zn peptidases"/>
    <property type="match status" value="1"/>
</dbReference>
<sequence length="738" mass="76447">MSANDPPTPGGQSRSRRGNDPGGARSPSGAPRDGDEGSRERTGGASGQRSPADKADFGSLTRSSADLFRNPRRTTPGPLPEGVKKERIPGRSPSAGRSGGTSPERPRRYWRDSVAGGASAGATPNEGTDTSGAGSERVDEKGFRHTRTVARSSVGGGMSGAFDGLVQRVGGLSRTVLGIGLGAILVILVAGFLLNRAGGDGDDERTPEPPAQNVFGPTAPSNGTVGPSTPTPGSSGAPTEPPAPTEQRQRGGDNRRSEDETPEGGQEPEGILNPADADIALASTPVVALGDGTGTSVRAPDSPPVAASSDGTGAPTLAQDAVAEACQATCLVRVAKSSSLDATLAEAGTRPSFAAEEWSWVVASREGAGSIASRAATTLVSPTVNTLNAYVVRMPAGPVDDSAVKEFGTILDAVDRYRVVEVAKVPALVTPLTENGYEVFKMAPAPVPMTADARERTPLANIDIGELLDEVDRANLETTVRELQGAGSTDGSGVGTRFYSLTGNAIASEYLFQRMEALGMKVWYEDFLTPDGLLLVNVVGEVPGADNSAVYGVLAHLDSISTDAGNAPGADDNATGMAASLEIARILGGYELKHPVRLVFVNGEEVGILGSKSWARKIVADGVPVEGVFNIDSVGSDRQGTLIWLNTDANSAWMTELIVEINEGYGLGQELATRQNPNIVADDNKVREQGIAAVMVARELYGMSPLHHTPDDLITAVSFDNTQTTTQLVLLAVATLVQ</sequence>
<feature type="region of interest" description="Disordered" evidence="1">
    <location>
        <begin position="291"/>
        <end position="313"/>
    </location>
</feature>
<protein>
    <recommendedName>
        <fullName evidence="2">Peptidase M28 domain-containing protein</fullName>
    </recommendedName>
</protein>
<dbReference type="InterPro" id="IPR045175">
    <property type="entry name" value="M28_fam"/>
</dbReference>
<feature type="compositionally biased region" description="Low complexity" evidence="1">
    <location>
        <begin position="90"/>
        <end position="103"/>
    </location>
</feature>
<feature type="region of interest" description="Disordered" evidence="1">
    <location>
        <begin position="200"/>
        <end position="272"/>
    </location>
</feature>
<dbReference type="EMBL" id="CADCWJ010000561">
    <property type="protein sequence ID" value="CAA9572541.1"/>
    <property type="molecule type" value="Genomic_DNA"/>
</dbReference>
<feature type="compositionally biased region" description="Basic and acidic residues" evidence="1">
    <location>
        <begin position="32"/>
        <end position="42"/>
    </location>
</feature>
<dbReference type="GO" id="GO:0008235">
    <property type="term" value="F:metalloexopeptidase activity"/>
    <property type="evidence" value="ECO:0007669"/>
    <property type="project" value="InterPro"/>
</dbReference>
<dbReference type="PANTHER" id="PTHR12147">
    <property type="entry name" value="METALLOPEPTIDASE M28 FAMILY MEMBER"/>
    <property type="match status" value="1"/>
</dbReference>
<reference evidence="3" key="1">
    <citation type="submission" date="2020-02" db="EMBL/GenBank/DDBJ databases">
        <authorList>
            <person name="Meier V. D."/>
        </authorList>
    </citation>
    <scope>NUCLEOTIDE SEQUENCE</scope>
    <source>
        <strain evidence="3">AVDCRST_MAG87</strain>
    </source>
</reference>
<dbReference type="InterPro" id="IPR007484">
    <property type="entry name" value="Peptidase_M28"/>
</dbReference>
<dbReference type="AlphaFoldDB" id="A0A6J4VBI9"/>
<feature type="region of interest" description="Disordered" evidence="1">
    <location>
        <begin position="1"/>
        <end position="144"/>
    </location>
</feature>
<gene>
    <name evidence="3" type="ORF">AVDCRST_MAG87-2564</name>
</gene>
<dbReference type="GO" id="GO:0006508">
    <property type="term" value="P:proteolysis"/>
    <property type="evidence" value="ECO:0007669"/>
    <property type="project" value="InterPro"/>
</dbReference>
<feature type="compositionally biased region" description="Basic and acidic residues" evidence="1">
    <location>
        <begin position="247"/>
        <end position="259"/>
    </location>
</feature>
<evidence type="ECO:0000256" key="1">
    <source>
        <dbReference type="SAM" id="MobiDB-lite"/>
    </source>
</evidence>
<accession>A0A6J4VBI9</accession>
<name>A0A6J4VBI9_9BACT</name>